<dbReference type="PANTHER" id="PTHR31985:SF130">
    <property type="entry name" value="ETHYLENE-RESPONSIVE TRANSCRIPTION FACTOR ERF034"/>
    <property type="match status" value="1"/>
</dbReference>
<feature type="compositionally biased region" description="Basic and acidic residues" evidence="8">
    <location>
        <begin position="43"/>
        <end position="61"/>
    </location>
</feature>
<evidence type="ECO:0000256" key="6">
    <source>
        <dbReference type="ARBA" id="ARBA00023242"/>
    </source>
</evidence>
<evidence type="ECO:0000256" key="2">
    <source>
        <dbReference type="ARBA" id="ARBA00023015"/>
    </source>
</evidence>
<dbReference type="GO" id="GO:0003700">
    <property type="term" value="F:DNA-binding transcription factor activity"/>
    <property type="evidence" value="ECO:0007669"/>
    <property type="project" value="InterPro"/>
</dbReference>
<dbReference type="InterPro" id="IPR001471">
    <property type="entry name" value="AP2/ERF_dom"/>
</dbReference>
<dbReference type="PROSITE" id="PS51032">
    <property type="entry name" value="AP2_ERF"/>
    <property type="match status" value="1"/>
</dbReference>
<dbReference type="GO" id="GO:0003677">
    <property type="term" value="F:DNA binding"/>
    <property type="evidence" value="ECO:0007669"/>
    <property type="project" value="UniProtKB-KW"/>
</dbReference>
<name>A0AAP0WPQ9_LIQFO</name>
<keyword evidence="5" id="KW-0804">Transcription</keyword>
<dbReference type="EMBL" id="JBBPBK010000011">
    <property type="protein sequence ID" value="KAK9274553.1"/>
    <property type="molecule type" value="Genomic_DNA"/>
</dbReference>
<accession>A0AAP0WPQ9</accession>
<dbReference type="SMART" id="SM00380">
    <property type="entry name" value="AP2"/>
    <property type="match status" value="1"/>
</dbReference>
<evidence type="ECO:0000256" key="7">
    <source>
        <dbReference type="ARBA" id="ARBA00024343"/>
    </source>
</evidence>
<keyword evidence="4" id="KW-0010">Activator</keyword>
<evidence type="ECO:0000313" key="10">
    <source>
        <dbReference type="EMBL" id="KAK9274553.1"/>
    </source>
</evidence>
<keyword evidence="6" id="KW-0539">Nucleus</keyword>
<dbReference type="Proteomes" id="UP001415857">
    <property type="component" value="Unassembled WGS sequence"/>
</dbReference>
<evidence type="ECO:0000256" key="3">
    <source>
        <dbReference type="ARBA" id="ARBA00023125"/>
    </source>
</evidence>
<evidence type="ECO:0000259" key="9">
    <source>
        <dbReference type="PROSITE" id="PS51032"/>
    </source>
</evidence>
<dbReference type="InterPro" id="IPR036955">
    <property type="entry name" value="AP2/ERF_dom_sf"/>
</dbReference>
<dbReference type="Gene3D" id="3.30.730.10">
    <property type="entry name" value="AP2/ERF domain"/>
    <property type="match status" value="1"/>
</dbReference>
<dbReference type="InterPro" id="IPR051032">
    <property type="entry name" value="AP2/ERF_TF_ERF_subfamily"/>
</dbReference>
<evidence type="ECO:0000256" key="8">
    <source>
        <dbReference type="SAM" id="MobiDB-lite"/>
    </source>
</evidence>
<feature type="region of interest" description="Disordered" evidence="8">
    <location>
        <begin position="41"/>
        <end position="61"/>
    </location>
</feature>
<protein>
    <recommendedName>
        <fullName evidence="9">AP2/ERF domain-containing protein</fullName>
    </recommendedName>
</protein>
<dbReference type="AlphaFoldDB" id="A0AAP0WPQ9"/>
<keyword evidence="11" id="KW-1185">Reference proteome</keyword>
<dbReference type="PANTHER" id="PTHR31985">
    <property type="entry name" value="ETHYLENE-RESPONSIVE TRANSCRIPTION FACTOR ERF042-RELATED"/>
    <property type="match status" value="1"/>
</dbReference>
<evidence type="ECO:0000256" key="1">
    <source>
        <dbReference type="ARBA" id="ARBA00004123"/>
    </source>
</evidence>
<dbReference type="Pfam" id="PF00847">
    <property type="entry name" value="AP2"/>
    <property type="match status" value="1"/>
</dbReference>
<dbReference type="CDD" id="cd00018">
    <property type="entry name" value="AP2"/>
    <property type="match status" value="1"/>
</dbReference>
<evidence type="ECO:0000313" key="11">
    <source>
        <dbReference type="Proteomes" id="UP001415857"/>
    </source>
</evidence>
<comment type="caution">
    <text evidence="10">The sequence shown here is derived from an EMBL/GenBank/DDBJ whole genome shotgun (WGS) entry which is preliminary data.</text>
</comment>
<gene>
    <name evidence="10" type="ORF">L1049_021802</name>
</gene>
<evidence type="ECO:0000256" key="4">
    <source>
        <dbReference type="ARBA" id="ARBA00023159"/>
    </source>
</evidence>
<dbReference type="GO" id="GO:0005634">
    <property type="term" value="C:nucleus"/>
    <property type="evidence" value="ECO:0007669"/>
    <property type="project" value="UniProtKB-SubCell"/>
</dbReference>
<comment type="similarity">
    <text evidence="7">Belongs to the AP2/ERF transcription factor family. ERF subfamily.</text>
</comment>
<dbReference type="FunFam" id="3.30.730.10:FF:000001">
    <property type="entry name" value="Ethylene-responsive transcription factor 2"/>
    <property type="match status" value="1"/>
</dbReference>
<reference evidence="10 11" key="1">
    <citation type="journal article" date="2024" name="Plant J.">
        <title>Genome sequences and population genomics reveal climatic adaptation and genomic divergence between two closely related sweetgum species.</title>
        <authorList>
            <person name="Xu W.Q."/>
            <person name="Ren C.Q."/>
            <person name="Zhang X.Y."/>
            <person name="Comes H.P."/>
            <person name="Liu X.H."/>
            <person name="Li Y.G."/>
            <person name="Kettle C.J."/>
            <person name="Jalonen R."/>
            <person name="Gaisberger H."/>
            <person name="Ma Y.Z."/>
            <person name="Qiu Y.X."/>
        </authorList>
    </citation>
    <scope>NUCLEOTIDE SEQUENCE [LARGE SCALE GENOMIC DNA]</scope>
    <source>
        <strain evidence="10">Hangzhou</strain>
    </source>
</reference>
<evidence type="ECO:0000256" key="5">
    <source>
        <dbReference type="ARBA" id="ARBA00023163"/>
    </source>
</evidence>
<keyword evidence="2" id="KW-0805">Transcription regulation</keyword>
<feature type="domain" description="AP2/ERF" evidence="9">
    <location>
        <begin position="63"/>
        <end position="120"/>
    </location>
</feature>
<dbReference type="SUPFAM" id="SSF54171">
    <property type="entry name" value="DNA-binding domain"/>
    <property type="match status" value="1"/>
</dbReference>
<comment type="subcellular location">
    <subcellularLocation>
        <location evidence="1">Nucleus</location>
    </subcellularLocation>
</comment>
<keyword evidence="3" id="KW-0238">DNA-binding</keyword>
<dbReference type="InterPro" id="IPR016177">
    <property type="entry name" value="DNA-bd_dom_sf"/>
</dbReference>
<sequence length="222" mass="24628">MDETLKVEFAAQTKTITTTITGAAPNTTTTTVIGSSYLTPAKNENESSRIRKGKRGDEGRHPTYRGVRMRNRGKWVSEIREPKKKSKIWLGTFPTAEKAARAHDVAALTIKGHSAYLNFPELAHQLPCPATTSRKDIQAAAVKAAAFSDPRTCEAEAELTQAMLMNFQCPVSAVTPLENHERSSNSTYVDDDDDTFFDLPDLFDPRPCSSNRRVLLLVDGWR</sequence>
<dbReference type="PRINTS" id="PR00367">
    <property type="entry name" value="ETHRSPELEMNT"/>
</dbReference>
<organism evidence="10 11">
    <name type="scientific">Liquidambar formosana</name>
    <name type="common">Formosan gum</name>
    <dbReference type="NCBI Taxonomy" id="63359"/>
    <lineage>
        <taxon>Eukaryota</taxon>
        <taxon>Viridiplantae</taxon>
        <taxon>Streptophyta</taxon>
        <taxon>Embryophyta</taxon>
        <taxon>Tracheophyta</taxon>
        <taxon>Spermatophyta</taxon>
        <taxon>Magnoliopsida</taxon>
        <taxon>eudicotyledons</taxon>
        <taxon>Gunneridae</taxon>
        <taxon>Pentapetalae</taxon>
        <taxon>Saxifragales</taxon>
        <taxon>Altingiaceae</taxon>
        <taxon>Liquidambar</taxon>
    </lineage>
</organism>
<proteinExistence type="inferred from homology"/>